<dbReference type="GO" id="GO:0004497">
    <property type="term" value="F:monooxygenase activity"/>
    <property type="evidence" value="ECO:0007669"/>
    <property type="project" value="InterPro"/>
</dbReference>
<dbReference type="InterPro" id="IPR036396">
    <property type="entry name" value="Cyt_P450_sf"/>
</dbReference>
<evidence type="ECO:0000313" key="2">
    <source>
        <dbReference type="Ensembl" id="ENSAPLP00000029087.1"/>
    </source>
</evidence>
<reference evidence="2" key="2">
    <citation type="submission" date="2025-08" db="UniProtKB">
        <authorList>
            <consortium name="Ensembl"/>
        </authorList>
    </citation>
    <scope>IDENTIFICATION</scope>
</reference>
<keyword evidence="1" id="KW-0812">Transmembrane</keyword>
<keyword evidence="1" id="KW-1133">Transmembrane helix</keyword>
<protein>
    <submittedName>
        <fullName evidence="2">Uncharacterized protein</fullName>
    </submittedName>
</protein>
<dbReference type="OMA" id="IYLCGCK"/>
<evidence type="ECO:0000313" key="3">
    <source>
        <dbReference type="Proteomes" id="UP000016666"/>
    </source>
</evidence>
<dbReference type="SUPFAM" id="SSF48264">
    <property type="entry name" value="Cytochrome P450"/>
    <property type="match status" value="1"/>
</dbReference>
<reference evidence="2 3" key="1">
    <citation type="submission" date="2017-10" db="EMBL/GenBank/DDBJ databases">
        <title>A new Pekin duck reference genome.</title>
        <authorList>
            <person name="Hou Z.-C."/>
            <person name="Zhou Z.-K."/>
            <person name="Zhu F."/>
            <person name="Hou S.-S."/>
        </authorList>
    </citation>
    <scope>NUCLEOTIDE SEQUENCE [LARGE SCALE GENOMIC DNA]</scope>
</reference>
<keyword evidence="3" id="KW-1185">Reference proteome</keyword>
<dbReference type="GeneTree" id="ENSGT00950000185325"/>
<feature type="transmembrane region" description="Helical" evidence="1">
    <location>
        <begin position="6"/>
        <end position="23"/>
    </location>
</feature>
<dbReference type="STRING" id="8840.ENSAPLP00000029087"/>
<accession>A0A493TT80</accession>
<sequence length="70" mass="8144">MLTVSVGLVFFAASLLFVEFLRLQWKRRQLPPGPTPYPLFGNLLQMNFRIHHDILKKVRILGQLNNRLIG</sequence>
<reference evidence="2" key="3">
    <citation type="submission" date="2025-09" db="UniProtKB">
        <authorList>
            <consortium name="Ensembl"/>
        </authorList>
    </citation>
    <scope>IDENTIFICATION</scope>
</reference>
<proteinExistence type="predicted"/>
<evidence type="ECO:0000256" key="1">
    <source>
        <dbReference type="SAM" id="Phobius"/>
    </source>
</evidence>
<dbReference type="AlphaFoldDB" id="A0A493TT80"/>
<dbReference type="Proteomes" id="UP000016666">
    <property type="component" value="Chromosome 9"/>
</dbReference>
<keyword evidence="1" id="KW-0472">Membrane</keyword>
<dbReference type="GO" id="GO:0020037">
    <property type="term" value="F:heme binding"/>
    <property type="evidence" value="ECO:0007669"/>
    <property type="project" value="InterPro"/>
</dbReference>
<dbReference type="GO" id="GO:0005506">
    <property type="term" value="F:iron ion binding"/>
    <property type="evidence" value="ECO:0007669"/>
    <property type="project" value="InterPro"/>
</dbReference>
<dbReference type="Ensembl" id="ENSAPLT00000021776.1">
    <property type="protein sequence ID" value="ENSAPLP00000029087.1"/>
    <property type="gene ID" value="ENSAPLG00000025747.1"/>
</dbReference>
<organism evidence="2 3">
    <name type="scientific">Anas platyrhynchos platyrhynchos</name>
    <name type="common">Northern mallard</name>
    <dbReference type="NCBI Taxonomy" id="8840"/>
    <lineage>
        <taxon>Eukaryota</taxon>
        <taxon>Metazoa</taxon>
        <taxon>Chordata</taxon>
        <taxon>Craniata</taxon>
        <taxon>Vertebrata</taxon>
        <taxon>Euteleostomi</taxon>
        <taxon>Archelosauria</taxon>
        <taxon>Archosauria</taxon>
        <taxon>Dinosauria</taxon>
        <taxon>Saurischia</taxon>
        <taxon>Theropoda</taxon>
        <taxon>Coelurosauria</taxon>
        <taxon>Aves</taxon>
        <taxon>Neognathae</taxon>
        <taxon>Galloanserae</taxon>
        <taxon>Anseriformes</taxon>
        <taxon>Anatidae</taxon>
        <taxon>Anatinae</taxon>
        <taxon>Anas</taxon>
    </lineage>
</organism>
<name>A0A493TT80_ANAPP</name>
<dbReference type="GO" id="GO:0016705">
    <property type="term" value="F:oxidoreductase activity, acting on paired donors, with incorporation or reduction of molecular oxygen"/>
    <property type="evidence" value="ECO:0007669"/>
    <property type="project" value="InterPro"/>
</dbReference>